<proteinExistence type="predicted"/>
<evidence type="ECO:0000313" key="3">
    <source>
        <dbReference type="Proteomes" id="UP001597380"/>
    </source>
</evidence>
<dbReference type="Pfam" id="PF08668">
    <property type="entry name" value="HDOD"/>
    <property type="match status" value="1"/>
</dbReference>
<gene>
    <name evidence="2" type="ORF">ACFSJ3_04170</name>
</gene>
<sequence>MTPNNLIRALLPSLKRQLAPQGGSLLALPQNVLEVRRLCNDDDTSIAQVSQAVVQDPAFAGYLLQMANSAMYGFGWNECTRIEDAIKRLGLRRVSKTSLLYASRQLHQDQHVPASLKPLLQANWQRSWKLVKDASEAYWKRRGKLPEHHFPVAIADVLTASVLYFSGALAILTIAANERELLEQNSELPLERTALLYNRGMLRSVLSMWGMGADFAKGLADLPVEQGMCRNDFLRLALLNQSEIAIQMGFTMDQQEAWKARLTDLRMLDTARVA</sequence>
<accession>A0ABW4XJC8</accession>
<dbReference type="Gene3D" id="1.10.3210.10">
    <property type="entry name" value="Hypothetical protein af1432"/>
    <property type="match status" value="1"/>
</dbReference>
<keyword evidence="3" id="KW-1185">Reference proteome</keyword>
<protein>
    <submittedName>
        <fullName evidence="2">HDOD domain-containing protein</fullName>
    </submittedName>
</protein>
<evidence type="ECO:0000259" key="1">
    <source>
        <dbReference type="PROSITE" id="PS51833"/>
    </source>
</evidence>
<dbReference type="Proteomes" id="UP001597380">
    <property type="component" value="Unassembled WGS sequence"/>
</dbReference>
<dbReference type="PROSITE" id="PS51833">
    <property type="entry name" value="HDOD"/>
    <property type="match status" value="1"/>
</dbReference>
<dbReference type="InterPro" id="IPR052340">
    <property type="entry name" value="RNase_Y/CdgJ"/>
</dbReference>
<dbReference type="SUPFAM" id="SSF109604">
    <property type="entry name" value="HD-domain/PDEase-like"/>
    <property type="match status" value="1"/>
</dbReference>
<dbReference type="PANTHER" id="PTHR33525:SF3">
    <property type="entry name" value="RIBONUCLEASE Y"/>
    <property type="match status" value="1"/>
</dbReference>
<evidence type="ECO:0000313" key="2">
    <source>
        <dbReference type="EMBL" id="MFD2095169.1"/>
    </source>
</evidence>
<organism evidence="2 3">
    <name type="scientific">Corallincola platygyrae</name>
    <dbReference type="NCBI Taxonomy" id="1193278"/>
    <lineage>
        <taxon>Bacteria</taxon>
        <taxon>Pseudomonadati</taxon>
        <taxon>Pseudomonadota</taxon>
        <taxon>Gammaproteobacteria</taxon>
        <taxon>Alteromonadales</taxon>
        <taxon>Psychromonadaceae</taxon>
        <taxon>Corallincola</taxon>
    </lineage>
</organism>
<dbReference type="InterPro" id="IPR013976">
    <property type="entry name" value="HDOD"/>
</dbReference>
<name>A0ABW4XJC8_9GAMM</name>
<dbReference type="PANTHER" id="PTHR33525">
    <property type="match status" value="1"/>
</dbReference>
<dbReference type="EMBL" id="JBHUHT010000008">
    <property type="protein sequence ID" value="MFD2095169.1"/>
    <property type="molecule type" value="Genomic_DNA"/>
</dbReference>
<feature type="domain" description="HDOD" evidence="1">
    <location>
        <begin position="25"/>
        <end position="225"/>
    </location>
</feature>
<comment type="caution">
    <text evidence="2">The sequence shown here is derived from an EMBL/GenBank/DDBJ whole genome shotgun (WGS) entry which is preliminary data.</text>
</comment>
<reference evidence="3" key="1">
    <citation type="journal article" date="2019" name="Int. J. Syst. Evol. Microbiol.">
        <title>The Global Catalogue of Microorganisms (GCM) 10K type strain sequencing project: providing services to taxonomists for standard genome sequencing and annotation.</title>
        <authorList>
            <consortium name="The Broad Institute Genomics Platform"/>
            <consortium name="The Broad Institute Genome Sequencing Center for Infectious Disease"/>
            <person name="Wu L."/>
            <person name="Ma J."/>
        </authorList>
    </citation>
    <scope>NUCLEOTIDE SEQUENCE [LARGE SCALE GENOMIC DNA]</scope>
    <source>
        <strain evidence="3">CGMCC 1.10992</strain>
    </source>
</reference>
<dbReference type="RefSeq" id="WP_345338329.1">
    <property type="nucleotide sequence ID" value="NZ_BAABLI010000005.1"/>
</dbReference>